<feature type="transmembrane region" description="Helical" evidence="1">
    <location>
        <begin position="20"/>
        <end position="42"/>
    </location>
</feature>
<reference evidence="2 3" key="1">
    <citation type="submission" date="2019-02" db="EMBL/GenBank/DDBJ databases">
        <title>Genome sequences of Aliivibrio finisterrensis strains from farmed Atlantic salmon.</title>
        <authorList>
            <person name="Bowman J.P."/>
        </authorList>
    </citation>
    <scope>NUCLEOTIDE SEQUENCE [LARGE SCALE GENOMIC DNA]</scope>
    <source>
        <strain evidence="2 3">A21</strain>
    </source>
</reference>
<keyword evidence="1" id="KW-0472">Membrane</keyword>
<keyword evidence="1" id="KW-0812">Transmembrane</keyword>
<dbReference type="Proteomes" id="UP000294166">
    <property type="component" value="Unassembled WGS sequence"/>
</dbReference>
<gene>
    <name evidence="2" type="ORF">ERW53_12370</name>
</gene>
<keyword evidence="1" id="KW-1133">Transmembrane helix</keyword>
<protein>
    <submittedName>
        <fullName evidence="2">Uncharacterized protein</fullName>
    </submittedName>
</protein>
<organism evidence="2 3">
    <name type="scientific">Aliivibrio finisterrensis</name>
    <dbReference type="NCBI Taxonomy" id="511998"/>
    <lineage>
        <taxon>Bacteria</taxon>
        <taxon>Pseudomonadati</taxon>
        <taxon>Pseudomonadota</taxon>
        <taxon>Gammaproteobacteria</taxon>
        <taxon>Vibrionales</taxon>
        <taxon>Vibrionaceae</taxon>
        <taxon>Aliivibrio</taxon>
    </lineage>
</organism>
<name>A0ABY0I4Z6_9GAMM</name>
<accession>A0ABY0I4Z6</accession>
<proteinExistence type="predicted"/>
<evidence type="ECO:0000256" key="1">
    <source>
        <dbReference type="SAM" id="Phobius"/>
    </source>
</evidence>
<comment type="caution">
    <text evidence="2">The sequence shown here is derived from an EMBL/GenBank/DDBJ whole genome shotgun (WGS) entry which is preliminary data.</text>
</comment>
<evidence type="ECO:0000313" key="2">
    <source>
        <dbReference type="EMBL" id="RYU63827.1"/>
    </source>
</evidence>
<dbReference type="RefSeq" id="WP_130066597.1">
    <property type="nucleotide sequence ID" value="NZ_SEZN01000021.1"/>
</dbReference>
<sequence>MNMLDEFFKFMVEYEIPSLYLLIEVIFMGLGWYYFIWCIATLKNVKQLTGNYSQTAFQMADVSPLSIIGRFFASVFLMSYGQGQALIANSIFVSQDFAPYSVEMFRSISCANGSMEGCLHYDLGLYQNQSWESQVINVNFFNLTTALMQIFGAIAYGRGWHNVGRLGDNAVSGKAPPTFGGALTQLILGVAFMHPLELWEMFT</sequence>
<keyword evidence="3" id="KW-1185">Reference proteome</keyword>
<evidence type="ECO:0000313" key="3">
    <source>
        <dbReference type="Proteomes" id="UP000294166"/>
    </source>
</evidence>
<dbReference type="EMBL" id="SEZN01000021">
    <property type="protein sequence ID" value="RYU63827.1"/>
    <property type="molecule type" value="Genomic_DNA"/>
</dbReference>